<dbReference type="EMBL" id="SNRY01001185">
    <property type="protein sequence ID" value="KAA6332875.1"/>
    <property type="molecule type" value="Genomic_DNA"/>
</dbReference>
<name>A0A5J4RHR3_9ZZZZ</name>
<sequence>MNTLVPHHPAQAFYGNTLRKADLRGKRMTRHVKSQGSLYTALLCYFFQTYIDLSQTHGRKDFVTGGKSPITFHDLNGDIQQLDMEGCLCLLSVGRNPPATVLFGENIFPRQFFQVGVGYARERGKDKQVPDKTLGRGFDRCGDVIDLEDYKRLMDDIPTKIKNYMGISSEVNLLQENGKSFIEII</sequence>
<dbReference type="AlphaFoldDB" id="A0A5J4RHR3"/>
<protein>
    <submittedName>
        <fullName evidence="1">Uncharacterized protein</fullName>
    </submittedName>
</protein>
<proteinExistence type="predicted"/>
<accession>A0A5J4RHR3</accession>
<gene>
    <name evidence="1" type="ORF">EZS27_018667</name>
</gene>
<comment type="caution">
    <text evidence="1">The sequence shown here is derived from an EMBL/GenBank/DDBJ whole genome shotgun (WGS) entry which is preliminary data.</text>
</comment>
<reference evidence="1" key="1">
    <citation type="submission" date="2019-03" db="EMBL/GenBank/DDBJ databases">
        <title>Single cell metagenomics reveals metabolic interactions within the superorganism composed of flagellate Streblomastix strix and complex community of Bacteroidetes bacteria on its surface.</title>
        <authorList>
            <person name="Treitli S.C."/>
            <person name="Kolisko M."/>
            <person name="Husnik F."/>
            <person name="Keeling P."/>
            <person name="Hampl V."/>
        </authorList>
    </citation>
    <scope>NUCLEOTIDE SEQUENCE</scope>
    <source>
        <strain evidence="1">STM</strain>
    </source>
</reference>
<evidence type="ECO:0000313" key="1">
    <source>
        <dbReference type="EMBL" id="KAA6332875.1"/>
    </source>
</evidence>
<organism evidence="1">
    <name type="scientific">termite gut metagenome</name>
    <dbReference type="NCBI Taxonomy" id="433724"/>
    <lineage>
        <taxon>unclassified sequences</taxon>
        <taxon>metagenomes</taxon>
        <taxon>organismal metagenomes</taxon>
    </lineage>
</organism>